<accession>A0A4C1WIH6</accession>
<comment type="caution">
    <text evidence="1">The sequence shown here is derived from an EMBL/GenBank/DDBJ whole genome shotgun (WGS) entry which is preliminary data.</text>
</comment>
<name>A0A4C1WIH6_EUMVA</name>
<dbReference type="EMBL" id="BGZK01000563">
    <property type="protein sequence ID" value="GBP50312.1"/>
    <property type="molecule type" value="Genomic_DNA"/>
</dbReference>
<keyword evidence="2" id="KW-1185">Reference proteome</keyword>
<dbReference type="AlphaFoldDB" id="A0A4C1WIH6"/>
<reference evidence="1 2" key="1">
    <citation type="journal article" date="2019" name="Commun. Biol.">
        <title>The bagworm genome reveals a unique fibroin gene that provides high tensile strength.</title>
        <authorList>
            <person name="Kono N."/>
            <person name="Nakamura H."/>
            <person name="Ohtoshi R."/>
            <person name="Tomita M."/>
            <person name="Numata K."/>
            <person name="Arakawa K."/>
        </authorList>
    </citation>
    <scope>NUCLEOTIDE SEQUENCE [LARGE SCALE GENOMIC DNA]</scope>
</reference>
<evidence type="ECO:0000313" key="1">
    <source>
        <dbReference type="EMBL" id="GBP50312.1"/>
    </source>
</evidence>
<gene>
    <name evidence="1" type="ORF">EVAR_102281_1</name>
</gene>
<organism evidence="1 2">
    <name type="scientific">Eumeta variegata</name>
    <name type="common">Bagworm moth</name>
    <name type="synonym">Eumeta japonica</name>
    <dbReference type="NCBI Taxonomy" id="151549"/>
    <lineage>
        <taxon>Eukaryota</taxon>
        <taxon>Metazoa</taxon>
        <taxon>Ecdysozoa</taxon>
        <taxon>Arthropoda</taxon>
        <taxon>Hexapoda</taxon>
        <taxon>Insecta</taxon>
        <taxon>Pterygota</taxon>
        <taxon>Neoptera</taxon>
        <taxon>Endopterygota</taxon>
        <taxon>Lepidoptera</taxon>
        <taxon>Glossata</taxon>
        <taxon>Ditrysia</taxon>
        <taxon>Tineoidea</taxon>
        <taxon>Psychidae</taxon>
        <taxon>Oiketicinae</taxon>
        <taxon>Eumeta</taxon>
    </lineage>
</organism>
<proteinExistence type="predicted"/>
<evidence type="ECO:0000313" key="2">
    <source>
        <dbReference type="Proteomes" id="UP000299102"/>
    </source>
</evidence>
<sequence length="143" mass="16044">MYFIANSVQVRAIAVEAFCIHYRLAEDVNVKKKKNCLHLGLYGYTTIHELSILQAFTTIESHLSSPAEPPANDAMRRFSAPRPFVSPCSYFTLLRCFRHQHHSGRPSRALYCSLNNGLGVGDDQRNHHPAIHLTNGIAAEVIN</sequence>
<dbReference type="Proteomes" id="UP000299102">
    <property type="component" value="Unassembled WGS sequence"/>
</dbReference>
<protein>
    <submittedName>
        <fullName evidence="1">Uncharacterized protein</fullName>
    </submittedName>
</protein>